<proteinExistence type="predicted"/>
<name>A0A383E2E0_9ZZZZ</name>
<reference evidence="1" key="1">
    <citation type="submission" date="2018-05" db="EMBL/GenBank/DDBJ databases">
        <authorList>
            <person name="Lanie J.A."/>
            <person name="Ng W.-L."/>
            <person name="Kazmierczak K.M."/>
            <person name="Andrzejewski T.M."/>
            <person name="Davidsen T.M."/>
            <person name="Wayne K.J."/>
            <person name="Tettelin H."/>
            <person name="Glass J.I."/>
            <person name="Rusch D."/>
            <person name="Podicherti R."/>
            <person name="Tsui H.-C.T."/>
            <person name="Winkler M.E."/>
        </authorList>
    </citation>
    <scope>NUCLEOTIDE SEQUENCE</scope>
</reference>
<protein>
    <submittedName>
        <fullName evidence="1">Uncharacterized protein</fullName>
    </submittedName>
</protein>
<sequence>MEGGEKFEKQLGLDQLGLLFNGDPQIDSPNSAS</sequence>
<gene>
    <name evidence="1" type="ORF">METZ01_LOCUS503623</name>
</gene>
<accession>A0A383E2E0</accession>
<dbReference type="AlphaFoldDB" id="A0A383E2E0"/>
<organism evidence="1">
    <name type="scientific">marine metagenome</name>
    <dbReference type="NCBI Taxonomy" id="408172"/>
    <lineage>
        <taxon>unclassified sequences</taxon>
        <taxon>metagenomes</taxon>
        <taxon>ecological metagenomes</taxon>
    </lineage>
</organism>
<dbReference type="EMBL" id="UINC01222125">
    <property type="protein sequence ID" value="SVE50769.1"/>
    <property type="molecule type" value="Genomic_DNA"/>
</dbReference>
<evidence type="ECO:0000313" key="1">
    <source>
        <dbReference type="EMBL" id="SVE50769.1"/>
    </source>
</evidence>